<feature type="compositionally biased region" description="Polar residues" evidence="1">
    <location>
        <begin position="87"/>
        <end position="97"/>
    </location>
</feature>
<dbReference type="EMBL" id="MWPH01000002">
    <property type="protein sequence ID" value="OVE84106.1"/>
    <property type="molecule type" value="Genomic_DNA"/>
</dbReference>
<keyword evidence="5" id="KW-1185">Reference proteome</keyword>
<feature type="region of interest" description="Disordered" evidence="1">
    <location>
        <begin position="198"/>
        <end position="223"/>
    </location>
</feature>
<dbReference type="RefSeq" id="WP_245835325.1">
    <property type="nucleotide sequence ID" value="NZ_MWPH01000002.1"/>
</dbReference>
<protein>
    <recommendedName>
        <fullName evidence="3">DUF7343 domain-containing protein</fullName>
    </recommendedName>
</protein>
<keyword evidence="2" id="KW-0812">Transmembrane</keyword>
<keyword evidence="2" id="KW-0472">Membrane</keyword>
<dbReference type="Pfam" id="PF24034">
    <property type="entry name" value="DUF7343"/>
    <property type="match status" value="1"/>
</dbReference>
<dbReference type="InterPro" id="IPR055767">
    <property type="entry name" value="DUF7343"/>
</dbReference>
<dbReference type="InterPro" id="IPR036390">
    <property type="entry name" value="WH_DNA-bd_sf"/>
</dbReference>
<accession>A0A202E762</accession>
<dbReference type="Gene3D" id="1.10.10.10">
    <property type="entry name" value="Winged helix-like DNA-binding domain superfamily/Winged helix DNA-binding domain"/>
    <property type="match status" value="1"/>
</dbReference>
<feature type="region of interest" description="Disordered" evidence="1">
    <location>
        <begin position="84"/>
        <end position="130"/>
    </location>
</feature>
<comment type="caution">
    <text evidence="4">The sequence shown here is derived from an EMBL/GenBank/DDBJ whole genome shotgun (WGS) entry which is preliminary data.</text>
</comment>
<evidence type="ECO:0000259" key="3">
    <source>
        <dbReference type="Pfam" id="PF24034"/>
    </source>
</evidence>
<feature type="domain" description="DUF7343" evidence="3">
    <location>
        <begin position="139"/>
        <end position="199"/>
    </location>
</feature>
<evidence type="ECO:0000313" key="5">
    <source>
        <dbReference type="Proteomes" id="UP000196084"/>
    </source>
</evidence>
<dbReference type="AlphaFoldDB" id="A0A202E762"/>
<dbReference type="InterPro" id="IPR036388">
    <property type="entry name" value="WH-like_DNA-bd_sf"/>
</dbReference>
<name>A0A202E762_9EURY</name>
<proteinExistence type="predicted"/>
<feature type="transmembrane region" description="Helical" evidence="2">
    <location>
        <begin position="58"/>
        <end position="78"/>
    </location>
</feature>
<reference evidence="4 5" key="1">
    <citation type="submission" date="2017-02" db="EMBL/GenBank/DDBJ databases">
        <title>Natronthermophilus aegyptiacus gen. nov.,sp. nov., an aerobic, extremely halophilic alkalithermophilic archaeon isolated from the athalassohaline Wadi An Natrun, Egypt.</title>
        <authorList>
            <person name="Zhao B."/>
        </authorList>
    </citation>
    <scope>NUCLEOTIDE SEQUENCE [LARGE SCALE GENOMIC DNA]</scope>
    <source>
        <strain evidence="4 5">CGMCC 1.3597</strain>
    </source>
</reference>
<feature type="compositionally biased region" description="Acidic residues" evidence="1">
    <location>
        <begin position="208"/>
        <end position="223"/>
    </location>
</feature>
<gene>
    <name evidence="4" type="ORF">B2G88_06665</name>
</gene>
<dbReference type="SUPFAM" id="SSF46785">
    <property type="entry name" value="Winged helix' DNA-binding domain"/>
    <property type="match status" value="1"/>
</dbReference>
<sequence length="223" mass="24258">MASTVPTGARIGLTAPRESILATTHQYDAHAIITRHTDQRSGPLSWLHLSDLTSSWELAVLAVLFVLLSGLIVLRLLAVASDRGYTRPSSPLQSNSETDTDTESGDSAESVEQPHTHRSEPTDHQGYEHYLSPETPTELLSDEGTVVTLLVANHGRIRQHQITDETGWSKSKVSRICSQMHADGTIEKRSIGRENVIALSDTHPPADDSGEPTQSDDPENPVA</sequence>
<keyword evidence="2" id="KW-1133">Transmembrane helix</keyword>
<organism evidence="4 5">
    <name type="scientific">Natronolimnobius baerhuensis</name>
    <dbReference type="NCBI Taxonomy" id="253108"/>
    <lineage>
        <taxon>Archaea</taxon>
        <taxon>Methanobacteriati</taxon>
        <taxon>Methanobacteriota</taxon>
        <taxon>Stenosarchaea group</taxon>
        <taxon>Halobacteria</taxon>
        <taxon>Halobacteriales</taxon>
        <taxon>Natrialbaceae</taxon>
        <taxon>Natronolimnobius</taxon>
    </lineage>
</organism>
<evidence type="ECO:0000256" key="1">
    <source>
        <dbReference type="SAM" id="MobiDB-lite"/>
    </source>
</evidence>
<evidence type="ECO:0000256" key="2">
    <source>
        <dbReference type="SAM" id="Phobius"/>
    </source>
</evidence>
<feature type="compositionally biased region" description="Basic and acidic residues" evidence="1">
    <location>
        <begin position="112"/>
        <end position="127"/>
    </location>
</feature>
<dbReference type="Proteomes" id="UP000196084">
    <property type="component" value="Unassembled WGS sequence"/>
</dbReference>
<evidence type="ECO:0000313" key="4">
    <source>
        <dbReference type="EMBL" id="OVE84106.1"/>
    </source>
</evidence>